<dbReference type="GO" id="GO:0016162">
    <property type="term" value="F:cellulose 1,4-beta-cellobiosidase activity"/>
    <property type="evidence" value="ECO:0007669"/>
    <property type="project" value="UniProtKB-EC"/>
</dbReference>
<evidence type="ECO:0000256" key="8">
    <source>
        <dbReference type="ARBA" id="ARBA00023326"/>
    </source>
</evidence>
<dbReference type="CDD" id="cd07999">
    <property type="entry name" value="GH7_CBH_EG"/>
    <property type="match status" value="1"/>
</dbReference>
<protein>
    <recommendedName>
        <fullName evidence="9">Glucanase</fullName>
        <ecNumber evidence="9">3.2.1.-</ecNumber>
    </recommendedName>
</protein>
<sequence length="456" mass="48762">MNALWQLFFQNPSSNIRHVFPKVAFLFLALAAVVYSQQIGALTANHPTLQVQTCTSSGSCTTQSSSITLDSNWRWTHQVSSSRDTSICPDPVTCATNCTLDGADYAGTYGPSSTNIGSRVYLLDSTGSKYQMFNPENHEFTFDVDMSALPCGLNGALYFVDMDADGGISRFPTNEAGAKYGTGYCDSQCPHDIKFINGQANILGWTPSPSDSNAGSGQFGSCCNEMDIWEANYQAAAVTPHVCLGITGQTRCSGTQCGDGDERAAGVCDKDGCDFNSWRMGNQNFLGPGKTINTNYKFTVVTQFLTSSNTATGTLQDIRRLYVQNGNIIQNSETGISAYDSITDNNFCADQKALFGDPNIFRTKGGLTTMGDAFSGGGMTLVMSIWDDHAANMLWLDSDYPATAPASQPGVSRGPCSTTSSQPSQVESQSGNAQVIFSNINTGSIGSTYGLHPWLG</sequence>
<dbReference type="InterPro" id="IPR001722">
    <property type="entry name" value="Glyco_hydro_7"/>
</dbReference>
<organism evidence="12 13">
    <name type="scientific">Armillaria borealis</name>
    <dbReference type="NCBI Taxonomy" id="47425"/>
    <lineage>
        <taxon>Eukaryota</taxon>
        <taxon>Fungi</taxon>
        <taxon>Dikarya</taxon>
        <taxon>Basidiomycota</taxon>
        <taxon>Agaricomycotina</taxon>
        <taxon>Agaricomycetes</taxon>
        <taxon>Agaricomycetidae</taxon>
        <taxon>Agaricales</taxon>
        <taxon>Marasmiineae</taxon>
        <taxon>Physalacriaceae</taxon>
        <taxon>Armillaria</taxon>
    </lineage>
</organism>
<evidence type="ECO:0000256" key="4">
    <source>
        <dbReference type="ARBA" id="ARBA00022801"/>
    </source>
</evidence>
<dbReference type="Pfam" id="PF00840">
    <property type="entry name" value="Glyco_hydro_7"/>
    <property type="match status" value="1"/>
</dbReference>
<dbReference type="EMBL" id="JAUEPT010000413">
    <property type="protein sequence ID" value="KAK0421624.1"/>
    <property type="molecule type" value="Genomic_DNA"/>
</dbReference>
<evidence type="ECO:0000313" key="13">
    <source>
        <dbReference type="Proteomes" id="UP001175226"/>
    </source>
</evidence>
<dbReference type="Proteomes" id="UP001175226">
    <property type="component" value="Unassembled WGS sequence"/>
</dbReference>
<keyword evidence="3 11" id="KW-0732">Signal</keyword>
<evidence type="ECO:0000256" key="1">
    <source>
        <dbReference type="ARBA" id="ARBA00001641"/>
    </source>
</evidence>
<evidence type="ECO:0000256" key="7">
    <source>
        <dbReference type="ARBA" id="ARBA00023295"/>
    </source>
</evidence>
<keyword evidence="8 9" id="KW-0624">Polysaccharide degradation</keyword>
<feature type="signal peptide" evidence="11">
    <location>
        <begin position="1"/>
        <end position="36"/>
    </location>
</feature>
<keyword evidence="13" id="KW-1185">Reference proteome</keyword>
<dbReference type="Gene3D" id="2.70.100.10">
    <property type="entry name" value="Glycoside hydrolase, family 7, domain"/>
    <property type="match status" value="1"/>
</dbReference>
<comment type="caution">
    <text evidence="12">The sequence shown here is derived from an EMBL/GenBank/DDBJ whole genome shotgun (WGS) entry which is preliminary data.</text>
</comment>
<evidence type="ECO:0000256" key="6">
    <source>
        <dbReference type="ARBA" id="ARBA00023277"/>
    </source>
</evidence>
<evidence type="ECO:0000256" key="2">
    <source>
        <dbReference type="ARBA" id="ARBA00006044"/>
    </source>
</evidence>
<proteinExistence type="inferred from homology"/>
<dbReference type="GO" id="GO:0030245">
    <property type="term" value="P:cellulose catabolic process"/>
    <property type="evidence" value="ECO:0007669"/>
    <property type="project" value="UniProtKB-KW"/>
</dbReference>
<reference evidence="12" key="1">
    <citation type="submission" date="2023-06" db="EMBL/GenBank/DDBJ databases">
        <authorList>
            <consortium name="Lawrence Berkeley National Laboratory"/>
            <person name="Ahrendt S."/>
            <person name="Sahu N."/>
            <person name="Indic B."/>
            <person name="Wong-Bajracharya J."/>
            <person name="Merenyi Z."/>
            <person name="Ke H.-M."/>
            <person name="Monk M."/>
            <person name="Kocsube S."/>
            <person name="Drula E."/>
            <person name="Lipzen A."/>
            <person name="Balint B."/>
            <person name="Henrissat B."/>
            <person name="Andreopoulos B."/>
            <person name="Martin F.M."/>
            <person name="Harder C.B."/>
            <person name="Rigling D."/>
            <person name="Ford K.L."/>
            <person name="Foster G.D."/>
            <person name="Pangilinan J."/>
            <person name="Papanicolaou A."/>
            <person name="Barry K."/>
            <person name="LaButti K."/>
            <person name="Viragh M."/>
            <person name="Koriabine M."/>
            <person name="Yan M."/>
            <person name="Riley R."/>
            <person name="Champramary S."/>
            <person name="Plett K.L."/>
            <person name="Tsai I.J."/>
            <person name="Slot J."/>
            <person name="Sipos G."/>
            <person name="Plett J."/>
            <person name="Nagy L.G."/>
            <person name="Grigoriev I.V."/>
        </authorList>
    </citation>
    <scope>NUCLEOTIDE SEQUENCE</scope>
    <source>
        <strain evidence="12">FPL87.14</strain>
    </source>
</reference>
<feature type="chain" id="PRO_5041267025" description="Glucanase" evidence="11">
    <location>
        <begin position="37"/>
        <end position="456"/>
    </location>
</feature>
<comment type="similarity">
    <text evidence="2 9">Belongs to the glycosyl hydrolase 7 (cellulase C) family.</text>
</comment>
<evidence type="ECO:0000256" key="11">
    <source>
        <dbReference type="SAM" id="SignalP"/>
    </source>
</evidence>
<dbReference type="InterPro" id="IPR037019">
    <property type="entry name" value="Glyco_hydro_7_sf"/>
</dbReference>
<keyword evidence="7 9" id="KW-0326">Glycosidase</keyword>
<dbReference type="AlphaFoldDB" id="A0AA39M5U1"/>
<dbReference type="EC" id="3.2.1.-" evidence="9"/>
<dbReference type="SUPFAM" id="SSF49899">
    <property type="entry name" value="Concanavalin A-like lectins/glucanases"/>
    <property type="match status" value="1"/>
</dbReference>
<keyword evidence="6" id="KW-0119">Carbohydrate metabolism</keyword>
<dbReference type="PANTHER" id="PTHR33753">
    <property type="entry name" value="1,4-BETA-D-GLUCAN CELLOBIOHYDROLASE B"/>
    <property type="match status" value="1"/>
</dbReference>
<evidence type="ECO:0000256" key="9">
    <source>
        <dbReference type="RuleBase" id="RU361164"/>
    </source>
</evidence>
<comment type="catalytic activity">
    <reaction evidence="1">
        <text>Hydrolysis of (1-&gt;4)-beta-D-glucosidic linkages in cellulose and cellotetraose, releasing cellobiose from the non-reducing ends of the chains.</text>
        <dbReference type="EC" id="3.2.1.91"/>
    </reaction>
</comment>
<evidence type="ECO:0000256" key="3">
    <source>
        <dbReference type="ARBA" id="ARBA00022729"/>
    </source>
</evidence>
<dbReference type="PRINTS" id="PR00734">
    <property type="entry name" value="GLHYDRLASE7"/>
</dbReference>
<gene>
    <name evidence="12" type="ORF">EV421DRAFT_1894359</name>
</gene>
<accession>A0AA39M5U1</accession>
<evidence type="ECO:0000313" key="12">
    <source>
        <dbReference type="EMBL" id="KAK0421624.1"/>
    </source>
</evidence>
<feature type="region of interest" description="Disordered" evidence="10">
    <location>
        <begin position="405"/>
        <end position="430"/>
    </location>
</feature>
<keyword evidence="5 9" id="KW-0136">Cellulose degradation</keyword>
<keyword evidence="4 9" id="KW-0378">Hydrolase</keyword>
<evidence type="ECO:0000256" key="10">
    <source>
        <dbReference type="SAM" id="MobiDB-lite"/>
    </source>
</evidence>
<dbReference type="PANTHER" id="PTHR33753:SF2">
    <property type="entry name" value="GLYCOSIDE HYDROLASE FAMILY 7 PROTEIN"/>
    <property type="match status" value="1"/>
</dbReference>
<dbReference type="InterPro" id="IPR013320">
    <property type="entry name" value="ConA-like_dom_sf"/>
</dbReference>
<name>A0AA39M5U1_9AGAR</name>
<evidence type="ECO:0000256" key="5">
    <source>
        <dbReference type="ARBA" id="ARBA00023001"/>
    </source>
</evidence>